<dbReference type="SUPFAM" id="SSF52833">
    <property type="entry name" value="Thioredoxin-like"/>
    <property type="match status" value="2"/>
</dbReference>
<dbReference type="AlphaFoldDB" id="A0AB34KDF7"/>
<keyword evidence="4" id="KW-1185">Reference proteome</keyword>
<sequence>MVAAASRRPFHAPPRLLLLLSLAAPAEPAASFGGTPARPLPVAAAPPPRAAAILSERAASSIEAQISSAPLVVFALPGCPYCDELHDELTRAAIPHELRLLSREEHDELREATNQRTVPYVFGRGRFVGGCHDGPEPWMGALPLLRSGALQTLVESGELPEGKAAALPQVRRRHLPLALASPAAAAGLYFYQRANPRNPIELLRALERKGPSLPEALGAGRGTVVEFYAPWCISCRELAPFMYQLEKRYEGRVSFVLVDGSDPSNAELVRLFGVDGVPHFGFIDRERKLVNTLVGEAPRSLIEASLKDIL</sequence>
<reference evidence="3 4" key="1">
    <citation type="journal article" date="2024" name="Science">
        <title>Giant polyketide synthase enzymes in the biosynthesis of giant marine polyether toxins.</title>
        <authorList>
            <person name="Fallon T.R."/>
            <person name="Shende V.V."/>
            <person name="Wierzbicki I.H."/>
            <person name="Pendleton A.L."/>
            <person name="Watervoot N.F."/>
            <person name="Auber R.P."/>
            <person name="Gonzalez D.J."/>
            <person name="Wisecaver J.H."/>
            <person name="Moore B.S."/>
        </authorList>
    </citation>
    <scope>NUCLEOTIDE SEQUENCE [LARGE SCALE GENOMIC DNA]</scope>
    <source>
        <strain evidence="3 4">12B1</strain>
    </source>
</reference>
<dbReference type="Pfam" id="PF00462">
    <property type="entry name" value="Glutaredoxin"/>
    <property type="match status" value="1"/>
</dbReference>
<name>A0AB34KDF7_PRYPA</name>
<feature type="chain" id="PRO_5044217587" description="Thioredoxin domain-containing protein" evidence="1">
    <location>
        <begin position="29"/>
        <end position="310"/>
    </location>
</feature>
<dbReference type="GO" id="GO:0010190">
    <property type="term" value="P:cytochrome b6f complex assembly"/>
    <property type="evidence" value="ECO:0007669"/>
    <property type="project" value="TreeGrafter"/>
</dbReference>
<proteinExistence type="predicted"/>
<dbReference type="PANTHER" id="PTHR47353">
    <property type="entry name" value="THIOREDOXIN-LIKE PROTEIN HCF164, CHLOROPLASTIC"/>
    <property type="match status" value="1"/>
</dbReference>
<feature type="domain" description="Thioredoxin" evidence="2">
    <location>
        <begin position="177"/>
        <end position="310"/>
    </location>
</feature>
<dbReference type="PRINTS" id="PR00160">
    <property type="entry name" value="GLUTAREDOXIN"/>
</dbReference>
<feature type="signal peptide" evidence="1">
    <location>
        <begin position="1"/>
        <end position="28"/>
    </location>
</feature>
<accession>A0AB34KDF7</accession>
<dbReference type="PROSITE" id="PS51354">
    <property type="entry name" value="GLUTAREDOXIN_2"/>
    <property type="match status" value="1"/>
</dbReference>
<evidence type="ECO:0000313" key="4">
    <source>
        <dbReference type="Proteomes" id="UP001515480"/>
    </source>
</evidence>
<dbReference type="Proteomes" id="UP001515480">
    <property type="component" value="Unassembled WGS sequence"/>
</dbReference>
<dbReference type="InterPro" id="IPR002109">
    <property type="entry name" value="Glutaredoxin"/>
</dbReference>
<comment type="caution">
    <text evidence="3">The sequence shown here is derived from an EMBL/GenBank/DDBJ whole genome shotgun (WGS) entry which is preliminary data.</text>
</comment>
<dbReference type="InterPro" id="IPR014025">
    <property type="entry name" value="Glutaredoxin_subgr"/>
</dbReference>
<dbReference type="InterPro" id="IPR036249">
    <property type="entry name" value="Thioredoxin-like_sf"/>
</dbReference>
<dbReference type="GO" id="GO:0016671">
    <property type="term" value="F:oxidoreductase activity, acting on a sulfur group of donors, disulfide as acceptor"/>
    <property type="evidence" value="ECO:0007669"/>
    <property type="project" value="TreeGrafter"/>
</dbReference>
<dbReference type="PANTHER" id="PTHR47353:SF1">
    <property type="entry name" value="THIOREDOXIN-LIKE PROTEIN HCF164, CHLOROPLASTIC"/>
    <property type="match status" value="1"/>
</dbReference>
<keyword evidence="1" id="KW-0732">Signal</keyword>
<dbReference type="GO" id="GO:0009535">
    <property type="term" value="C:chloroplast thylakoid membrane"/>
    <property type="evidence" value="ECO:0007669"/>
    <property type="project" value="TreeGrafter"/>
</dbReference>
<dbReference type="Gene3D" id="3.40.30.10">
    <property type="entry name" value="Glutaredoxin"/>
    <property type="match status" value="2"/>
</dbReference>
<gene>
    <name evidence="3" type="ORF">AB1Y20_001774</name>
</gene>
<dbReference type="Pfam" id="PF00085">
    <property type="entry name" value="Thioredoxin"/>
    <property type="match status" value="1"/>
</dbReference>
<evidence type="ECO:0000256" key="1">
    <source>
        <dbReference type="SAM" id="SignalP"/>
    </source>
</evidence>
<dbReference type="InterPro" id="IPR044241">
    <property type="entry name" value="TxlA/HCF164"/>
</dbReference>
<dbReference type="EMBL" id="JBGBPQ010000001">
    <property type="protein sequence ID" value="KAL1530881.1"/>
    <property type="molecule type" value="Genomic_DNA"/>
</dbReference>
<protein>
    <recommendedName>
        <fullName evidence="2">Thioredoxin domain-containing protein</fullName>
    </recommendedName>
</protein>
<dbReference type="InterPro" id="IPR013766">
    <property type="entry name" value="Thioredoxin_domain"/>
</dbReference>
<evidence type="ECO:0000259" key="2">
    <source>
        <dbReference type="PROSITE" id="PS51352"/>
    </source>
</evidence>
<organism evidence="3 4">
    <name type="scientific">Prymnesium parvum</name>
    <name type="common">Toxic golden alga</name>
    <dbReference type="NCBI Taxonomy" id="97485"/>
    <lineage>
        <taxon>Eukaryota</taxon>
        <taxon>Haptista</taxon>
        <taxon>Haptophyta</taxon>
        <taxon>Prymnesiophyceae</taxon>
        <taxon>Prymnesiales</taxon>
        <taxon>Prymnesiaceae</taxon>
        <taxon>Prymnesium</taxon>
    </lineage>
</organism>
<dbReference type="PROSITE" id="PS51352">
    <property type="entry name" value="THIOREDOXIN_2"/>
    <property type="match status" value="1"/>
</dbReference>
<evidence type="ECO:0000313" key="3">
    <source>
        <dbReference type="EMBL" id="KAL1530881.1"/>
    </source>
</evidence>